<evidence type="ECO:0000313" key="3">
    <source>
        <dbReference type="EMBL" id="BAU32141.1"/>
    </source>
</evidence>
<dbReference type="Proteomes" id="UP000218965">
    <property type="component" value="Chromosome"/>
</dbReference>
<feature type="domain" description="DNA-binding protein Rv2175c wHTH" evidence="2">
    <location>
        <begin position="6"/>
        <end position="50"/>
    </location>
</feature>
<dbReference type="AlphaFoldDB" id="A0A0U5BUL1"/>
<dbReference type="Pfam" id="PF21531">
    <property type="entry name" value="Rv2175c_wHTH"/>
    <property type="match status" value="1"/>
</dbReference>
<protein>
    <submittedName>
        <fullName evidence="3">Uncharacterized protein</fullName>
    </submittedName>
</protein>
<organism evidence="3 4">
    <name type="scientific">Microcella alkaliphila</name>
    <dbReference type="NCBI Taxonomy" id="279828"/>
    <lineage>
        <taxon>Bacteria</taxon>
        <taxon>Bacillati</taxon>
        <taxon>Actinomycetota</taxon>
        <taxon>Actinomycetes</taxon>
        <taxon>Micrococcales</taxon>
        <taxon>Microbacteriaceae</taxon>
        <taxon>Microcella</taxon>
    </lineage>
</organism>
<reference evidence="3 4" key="2">
    <citation type="submission" date="2016-01" db="EMBL/GenBank/DDBJ databases">
        <title>Microcella alkaliphila JAM AC0309 whole genome shotgun sequence.</title>
        <authorList>
            <person name="Kurata A."/>
            <person name="Hirose Y."/>
            <person name="Kishimoto N."/>
            <person name="Kobayashi T."/>
        </authorList>
    </citation>
    <scope>NUCLEOTIDE SEQUENCE [LARGE SCALE GENOMIC DNA]</scope>
    <source>
        <strain evidence="3 4">JAM AC0309</strain>
    </source>
</reference>
<feature type="domain" description="Rv2175c C-terminal" evidence="1">
    <location>
        <begin position="56"/>
        <end position="111"/>
    </location>
</feature>
<dbReference type="EMBL" id="AP017315">
    <property type="protein sequence ID" value="BAU32141.1"/>
    <property type="molecule type" value="Genomic_DNA"/>
</dbReference>
<evidence type="ECO:0000259" key="2">
    <source>
        <dbReference type="Pfam" id="PF21531"/>
    </source>
</evidence>
<evidence type="ECO:0000313" key="4">
    <source>
        <dbReference type="Proteomes" id="UP000218965"/>
    </source>
</evidence>
<dbReference type="Pfam" id="PF18367">
    <property type="entry name" value="Rv2175c_C"/>
    <property type="match status" value="1"/>
</dbReference>
<dbReference type="InterPro" id="IPR048576">
    <property type="entry name" value="Rv2175c_wHTH"/>
</dbReference>
<proteinExistence type="predicted"/>
<gene>
    <name evidence="3" type="ORF">MalAC0309_1284</name>
</gene>
<dbReference type="OrthoDB" id="3784042at2"/>
<reference evidence="4" key="1">
    <citation type="submission" date="2015-12" db="EMBL/GenBank/DDBJ databases">
        <authorList>
            <person name="Shamseldin A."/>
            <person name="Moawad H."/>
            <person name="Abd El-Rahim W.M."/>
            <person name="Sadowsky M.J."/>
        </authorList>
    </citation>
    <scope>NUCLEOTIDE SEQUENCE [LARGE SCALE GENOMIC DNA]</scope>
    <source>
        <strain evidence="4">JAM AC0309</strain>
    </source>
</reference>
<evidence type="ECO:0000259" key="1">
    <source>
        <dbReference type="Pfam" id="PF18367"/>
    </source>
</evidence>
<name>A0A0U5BUL1_9MICO</name>
<sequence>MSVESSRWLTVPDLVDILGLSPGKIHRLLEERHLLAVRRDGVVVVPEEFLLDGEPVHGLPGTLTLLADAGFSDDEAMEWMLAPHDQLDGSPTGALRAGRKAEVRRIAQAEAF</sequence>
<dbReference type="GO" id="GO:0003677">
    <property type="term" value="F:DNA binding"/>
    <property type="evidence" value="ECO:0007669"/>
    <property type="project" value="InterPro"/>
</dbReference>
<dbReference type="KEGG" id="malk:MalAC0309_1284"/>
<dbReference type="RefSeq" id="WP_096421260.1">
    <property type="nucleotide sequence ID" value="NZ_AP017315.1"/>
</dbReference>
<accession>A0A0U5BUL1</accession>
<dbReference type="InterPro" id="IPR041098">
    <property type="entry name" value="Rv2175c_C"/>
</dbReference>